<reference evidence="2" key="1">
    <citation type="journal article" date="2020" name="Nature">
        <title>Giant virus diversity and host interactions through global metagenomics.</title>
        <authorList>
            <person name="Schulz F."/>
            <person name="Roux S."/>
            <person name="Paez-Espino D."/>
            <person name="Jungbluth S."/>
            <person name="Walsh D.A."/>
            <person name="Denef V.J."/>
            <person name="McMahon K.D."/>
            <person name="Konstantinidis K.T."/>
            <person name="Eloe-Fadrosh E.A."/>
            <person name="Kyrpides N.C."/>
            <person name="Woyke T."/>
        </authorList>
    </citation>
    <scope>NUCLEOTIDE SEQUENCE</scope>
    <source>
        <strain evidence="2">GVMAG-S-ERX555997-44</strain>
    </source>
</reference>
<dbReference type="AlphaFoldDB" id="A0A6C0FCC4"/>
<name>A0A6C0FCC4_9ZZZZ</name>
<keyword evidence="1" id="KW-0812">Transmembrane</keyword>
<keyword evidence="1" id="KW-0472">Membrane</keyword>
<dbReference type="EMBL" id="MN738798">
    <property type="protein sequence ID" value="QHT37530.1"/>
    <property type="molecule type" value="Genomic_DNA"/>
</dbReference>
<accession>A0A6C0FCC4</accession>
<evidence type="ECO:0000313" key="2">
    <source>
        <dbReference type="EMBL" id="QHT37530.1"/>
    </source>
</evidence>
<feature type="transmembrane region" description="Helical" evidence="1">
    <location>
        <begin position="52"/>
        <end position="74"/>
    </location>
</feature>
<proteinExistence type="predicted"/>
<keyword evidence="1" id="KW-1133">Transmembrane helix</keyword>
<sequence length="81" mass="9721">MYRKFIKKNITSASILLFLMIFILIQSSKPSFIYEEDGSFRQFGLGYRKKTVIPIWLITIFLAILCYVFILYYITLPRYTF</sequence>
<evidence type="ECO:0000256" key="1">
    <source>
        <dbReference type="SAM" id="Phobius"/>
    </source>
</evidence>
<protein>
    <submittedName>
        <fullName evidence="2">Uncharacterized protein</fullName>
    </submittedName>
</protein>
<organism evidence="2">
    <name type="scientific">viral metagenome</name>
    <dbReference type="NCBI Taxonomy" id="1070528"/>
    <lineage>
        <taxon>unclassified sequences</taxon>
        <taxon>metagenomes</taxon>
        <taxon>organismal metagenomes</taxon>
    </lineage>
</organism>